<accession>A0ABV7WY26</accession>
<dbReference type="RefSeq" id="WP_380093917.1">
    <property type="nucleotide sequence ID" value="NZ_JBHRYD010000001.1"/>
</dbReference>
<evidence type="ECO:0000259" key="4">
    <source>
        <dbReference type="PROSITE" id="PS51000"/>
    </source>
</evidence>
<dbReference type="Gene3D" id="3.40.50.1360">
    <property type="match status" value="1"/>
</dbReference>
<evidence type="ECO:0000256" key="2">
    <source>
        <dbReference type="ARBA" id="ARBA00023125"/>
    </source>
</evidence>
<dbReference type="Gene3D" id="1.10.10.10">
    <property type="entry name" value="Winged helix-like DNA-binding domain superfamily/Winged helix DNA-binding domain"/>
    <property type="match status" value="1"/>
</dbReference>
<dbReference type="InterPro" id="IPR014036">
    <property type="entry name" value="DeoR-like_C"/>
</dbReference>
<sequence>MGALQQDEVSSGKFRSAGQRRARLIELLRTELFADIQILRERLGVSIATVRRDLSELESKGLLKRTHGGATVINQVTRDNDAIVREAINAAEKAQIGEAAAELVSDGDAVMIDSGTTSLQVAKVLAANANLTFVTNGTDVLKALVEGGARNVHFIGGEYVDINHSCGGAMAAEQVRRFNVDKAILSVSSVDVKRRLICTLSPQIGSVQQAMIEIAQEVIVVADHSKFDRTALSVIGGLDALDYIVTDAATRPLVGGLPDALKQKFIFA</sequence>
<dbReference type="SMART" id="SM01134">
    <property type="entry name" value="DeoRC"/>
    <property type="match status" value="1"/>
</dbReference>
<dbReference type="Pfam" id="PF08220">
    <property type="entry name" value="HTH_DeoR"/>
    <property type="match status" value="1"/>
</dbReference>
<dbReference type="InterPro" id="IPR050313">
    <property type="entry name" value="Carb_Metab_HTH_regulators"/>
</dbReference>
<dbReference type="InterPro" id="IPR036388">
    <property type="entry name" value="WH-like_DNA-bd_sf"/>
</dbReference>
<dbReference type="PROSITE" id="PS51000">
    <property type="entry name" value="HTH_DEOR_2"/>
    <property type="match status" value="1"/>
</dbReference>
<protein>
    <submittedName>
        <fullName evidence="5">DeoR/GlpR family DNA-binding transcription regulator</fullName>
    </submittedName>
</protein>
<keyword evidence="6" id="KW-1185">Reference proteome</keyword>
<dbReference type="PANTHER" id="PTHR30363:SF44">
    <property type="entry name" value="AGA OPERON TRANSCRIPTIONAL REPRESSOR-RELATED"/>
    <property type="match status" value="1"/>
</dbReference>
<dbReference type="SUPFAM" id="SSF100950">
    <property type="entry name" value="NagB/RpiA/CoA transferase-like"/>
    <property type="match status" value="1"/>
</dbReference>
<dbReference type="EMBL" id="JBHRYD010000001">
    <property type="protein sequence ID" value="MFC3703239.1"/>
    <property type="molecule type" value="Genomic_DNA"/>
</dbReference>
<dbReference type="InterPro" id="IPR001034">
    <property type="entry name" value="DeoR_HTH"/>
</dbReference>
<dbReference type="Proteomes" id="UP001595613">
    <property type="component" value="Unassembled WGS sequence"/>
</dbReference>
<dbReference type="PANTHER" id="PTHR30363">
    <property type="entry name" value="HTH-TYPE TRANSCRIPTIONAL REGULATOR SRLR-RELATED"/>
    <property type="match status" value="1"/>
</dbReference>
<dbReference type="InterPro" id="IPR037171">
    <property type="entry name" value="NagB/RpiA_transferase-like"/>
</dbReference>
<comment type="caution">
    <text evidence="5">The sequence shown here is derived from an EMBL/GenBank/DDBJ whole genome shotgun (WGS) entry which is preliminary data.</text>
</comment>
<proteinExistence type="predicted"/>
<dbReference type="Pfam" id="PF00455">
    <property type="entry name" value="DeoRC"/>
    <property type="match status" value="1"/>
</dbReference>
<reference evidence="6" key="1">
    <citation type="journal article" date="2019" name="Int. J. Syst. Evol. Microbiol.">
        <title>The Global Catalogue of Microorganisms (GCM) 10K type strain sequencing project: providing services to taxonomists for standard genome sequencing and annotation.</title>
        <authorList>
            <consortium name="The Broad Institute Genomics Platform"/>
            <consortium name="The Broad Institute Genome Sequencing Center for Infectious Disease"/>
            <person name="Wu L."/>
            <person name="Ma J."/>
        </authorList>
    </citation>
    <scope>NUCLEOTIDE SEQUENCE [LARGE SCALE GENOMIC DNA]</scope>
    <source>
        <strain evidence="6">KCTC 42281</strain>
    </source>
</reference>
<keyword evidence="3" id="KW-0804">Transcription</keyword>
<dbReference type="SMART" id="SM00420">
    <property type="entry name" value="HTH_DEOR"/>
    <property type="match status" value="1"/>
</dbReference>
<feature type="domain" description="HTH deoR-type" evidence="4">
    <location>
        <begin position="17"/>
        <end position="72"/>
    </location>
</feature>
<dbReference type="InterPro" id="IPR036390">
    <property type="entry name" value="WH_DNA-bd_sf"/>
</dbReference>
<evidence type="ECO:0000256" key="3">
    <source>
        <dbReference type="ARBA" id="ARBA00023163"/>
    </source>
</evidence>
<dbReference type="SUPFAM" id="SSF46785">
    <property type="entry name" value="Winged helix' DNA-binding domain"/>
    <property type="match status" value="1"/>
</dbReference>
<keyword evidence="1" id="KW-0805">Transcription regulation</keyword>
<dbReference type="PROSITE" id="PS00894">
    <property type="entry name" value="HTH_DEOR_1"/>
    <property type="match status" value="1"/>
</dbReference>
<evidence type="ECO:0000313" key="6">
    <source>
        <dbReference type="Proteomes" id="UP001595613"/>
    </source>
</evidence>
<gene>
    <name evidence="5" type="ORF">ACFOOL_00545</name>
</gene>
<evidence type="ECO:0000256" key="1">
    <source>
        <dbReference type="ARBA" id="ARBA00023015"/>
    </source>
</evidence>
<dbReference type="InterPro" id="IPR018356">
    <property type="entry name" value="Tscrpt_reg_HTH_DeoR_CS"/>
</dbReference>
<dbReference type="PRINTS" id="PR00037">
    <property type="entry name" value="HTHLACR"/>
</dbReference>
<dbReference type="GO" id="GO:0003677">
    <property type="term" value="F:DNA binding"/>
    <property type="evidence" value="ECO:0007669"/>
    <property type="project" value="UniProtKB-KW"/>
</dbReference>
<evidence type="ECO:0000313" key="5">
    <source>
        <dbReference type="EMBL" id="MFC3703239.1"/>
    </source>
</evidence>
<name>A0ABV7WY26_9HYPH</name>
<organism evidence="5 6">
    <name type="scientific">Devosia honganensis</name>
    <dbReference type="NCBI Taxonomy" id="1610527"/>
    <lineage>
        <taxon>Bacteria</taxon>
        <taxon>Pseudomonadati</taxon>
        <taxon>Pseudomonadota</taxon>
        <taxon>Alphaproteobacteria</taxon>
        <taxon>Hyphomicrobiales</taxon>
        <taxon>Devosiaceae</taxon>
        <taxon>Devosia</taxon>
    </lineage>
</organism>
<keyword evidence="2 5" id="KW-0238">DNA-binding</keyword>